<dbReference type="PANTHER" id="PTHR37806:SF1">
    <property type="entry name" value="PEPTIDASE C39-LIKE DOMAIN-CONTAINING PROTEIN"/>
    <property type="match status" value="1"/>
</dbReference>
<keyword evidence="1" id="KW-0812">Transmembrane</keyword>
<dbReference type="Pfam" id="PF13529">
    <property type="entry name" value="Peptidase_C39_2"/>
    <property type="match status" value="1"/>
</dbReference>
<dbReference type="Gene3D" id="3.90.70.10">
    <property type="entry name" value="Cysteine proteinases"/>
    <property type="match status" value="1"/>
</dbReference>
<gene>
    <name evidence="3" type="ORF">IQ10_03048</name>
</gene>
<feature type="domain" description="Peptidase C39-like" evidence="2">
    <location>
        <begin position="103"/>
        <end position="264"/>
    </location>
</feature>
<protein>
    <submittedName>
        <fullName evidence="3">Uncharacterized protein YvpB</fullName>
    </submittedName>
</protein>
<accession>A0A562QCL0</accession>
<keyword evidence="1" id="KW-0472">Membrane</keyword>
<feature type="transmembrane region" description="Helical" evidence="1">
    <location>
        <begin position="6"/>
        <end position="22"/>
    </location>
</feature>
<dbReference type="PANTHER" id="PTHR37806">
    <property type="entry name" value="LMO0724 PROTEIN"/>
    <property type="match status" value="1"/>
</dbReference>
<dbReference type="Proteomes" id="UP000315711">
    <property type="component" value="Unassembled WGS sequence"/>
</dbReference>
<comment type="caution">
    <text evidence="3">The sequence shown here is derived from an EMBL/GenBank/DDBJ whole genome shotgun (WGS) entry which is preliminary data.</text>
</comment>
<keyword evidence="4" id="KW-1185">Reference proteome</keyword>
<keyword evidence="1" id="KW-1133">Transmembrane helix</keyword>
<evidence type="ECO:0000256" key="1">
    <source>
        <dbReference type="SAM" id="Phobius"/>
    </source>
</evidence>
<organism evidence="3 4">
    <name type="scientific">Halalkalibacter nanhaiisediminis</name>
    <dbReference type="NCBI Taxonomy" id="688079"/>
    <lineage>
        <taxon>Bacteria</taxon>
        <taxon>Bacillati</taxon>
        <taxon>Bacillota</taxon>
        <taxon>Bacilli</taxon>
        <taxon>Bacillales</taxon>
        <taxon>Bacillaceae</taxon>
        <taxon>Halalkalibacter</taxon>
    </lineage>
</organism>
<reference evidence="3 4" key="1">
    <citation type="journal article" date="2015" name="Stand. Genomic Sci.">
        <title>Genomic Encyclopedia of Bacterial and Archaeal Type Strains, Phase III: the genomes of soil and plant-associated and newly described type strains.</title>
        <authorList>
            <person name="Whitman W.B."/>
            <person name="Woyke T."/>
            <person name="Klenk H.P."/>
            <person name="Zhou Y."/>
            <person name="Lilburn T.G."/>
            <person name="Beck B.J."/>
            <person name="De Vos P."/>
            <person name="Vandamme P."/>
            <person name="Eisen J.A."/>
            <person name="Garrity G."/>
            <person name="Hugenholtz P."/>
            <person name="Kyrpides N.C."/>
        </authorList>
    </citation>
    <scope>NUCLEOTIDE SEQUENCE [LARGE SCALE GENOMIC DNA]</scope>
    <source>
        <strain evidence="3 4">CGMCC 1.10116</strain>
    </source>
</reference>
<evidence type="ECO:0000313" key="4">
    <source>
        <dbReference type="Proteomes" id="UP000315711"/>
    </source>
</evidence>
<dbReference type="InterPro" id="IPR039564">
    <property type="entry name" value="Peptidase_C39-like"/>
</dbReference>
<dbReference type="OrthoDB" id="1164310at2"/>
<proteinExistence type="predicted"/>
<dbReference type="CDD" id="cd02549">
    <property type="entry name" value="Peptidase_C39A"/>
    <property type="match status" value="1"/>
</dbReference>
<feature type="transmembrane region" description="Helical" evidence="1">
    <location>
        <begin position="34"/>
        <end position="51"/>
    </location>
</feature>
<sequence length="293" mass="33750">MDYILVYISAFFIILLSTLLLFKKVHSRFRKSVMVYTLLFFIVFCMSLFLSPEIRHSFQGLVARAEASLPRQPLLADDHMSKSTQLVNKNGFKKEEVMLDALLISQLPELPRGCEVTSLAMLLQYADVNVGKVELAERIKRDPTPYKVKNGQVFFGHPNTGFVGDMYNIDHPGYGVYYKPIMELAEEYLPNRIVNLTGKEFSELETSVSNGNPIWIITNTWYSHLPPEQFQTWNTPVGEIEITYREHSVLITGYDRHYVYFNDPLTGEKDKRAPKQNFIDAWVQMGSQAITFK</sequence>
<evidence type="ECO:0000259" key="2">
    <source>
        <dbReference type="Pfam" id="PF13529"/>
    </source>
</evidence>
<dbReference type="EMBL" id="VLKZ01000009">
    <property type="protein sequence ID" value="TWI54495.1"/>
    <property type="molecule type" value="Genomic_DNA"/>
</dbReference>
<dbReference type="RefSeq" id="WP_144451285.1">
    <property type="nucleotide sequence ID" value="NZ_VLKZ01000009.1"/>
</dbReference>
<dbReference type="AlphaFoldDB" id="A0A562QCL0"/>
<evidence type="ECO:0000313" key="3">
    <source>
        <dbReference type="EMBL" id="TWI54495.1"/>
    </source>
</evidence>
<name>A0A562QCL0_9BACI</name>
<dbReference type="InterPro" id="IPR039563">
    <property type="entry name" value="Peptidase_C39_single_dom"/>
</dbReference>